<name>A0A5A9ZI21_9ACTN</name>
<sequence length="331" mass="37536">MPFSDMGLTIPHPAGRDADLRVALEDLRLNRWLSTKELLARTDSWSLRCSRSQVLGRAAVDTEAIEMWAAEEPQDWNAWMMRARVLSERVVLAHRNSVSRPQLMQAVLKARYACSAAAEWRDDPVPPLCFMTLAQADDDPGRPHSPLNWIAREDLLPPGPWRLLDAVHQRDAHNREAFHRMLAVFRARGDELITFAQWVASKAPVGSPLKVLPLYAFVDQYRKQWATRQTAHVLAYWVTEDKAHYARTALYEWFEPTQPAPGQPDTRSLLDLNHLAHALTATGVGHAGPVFEAIGPHVTTAPWAQVAYEPQEWQEEFLKARRPAVRSGGRR</sequence>
<comment type="caution">
    <text evidence="1">The sequence shown here is derived from an EMBL/GenBank/DDBJ whole genome shotgun (WGS) entry which is preliminary data.</text>
</comment>
<evidence type="ECO:0000313" key="2">
    <source>
        <dbReference type="Proteomes" id="UP000324965"/>
    </source>
</evidence>
<dbReference type="RefSeq" id="WP_149515983.1">
    <property type="nucleotide sequence ID" value="NZ_VDFC01000116.1"/>
</dbReference>
<reference evidence="1 2" key="1">
    <citation type="submission" date="2019-05" db="EMBL/GenBank/DDBJ databases">
        <authorList>
            <person name="Hariharan J."/>
            <person name="Choudoir M.J."/>
            <person name="Diebold P."/>
            <person name="Panke-Buisse K."/>
            <person name="Buckley D.H."/>
        </authorList>
    </citation>
    <scope>NUCLEOTIDE SEQUENCE [LARGE SCALE GENOMIC DNA]</scope>
    <source>
        <strain evidence="1 2">SUN51</strain>
    </source>
</reference>
<evidence type="ECO:0000313" key="1">
    <source>
        <dbReference type="EMBL" id="KAA0916904.1"/>
    </source>
</evidence>
<protein>
    <submittedName>
        <fullName evidence="1">Uncharacterized protein</fullName>
    </submittedName>
</protein>
<dbReference type="EMBL" id="VDFC01000116">
    <property type="protein sequence ID" value="KAA0916904.1"/>
    <property type="molecule type" value="Genomic_DNA"/>
</dbReference>
<gene>
    <name evidence="1" type="ORF">FGF04_38185</name>
</gene>
<dbReference type="AlphaFoldDB" id="A0A5A9ZI21"/>
<organism evidence="1 2">
    <name type="scientific">Streptomyces apricus</name>
    <dbReference type="NCBI Taxonomy" id="1828112"/>
    <lineage>
        <taxon>Bacteria</taxon>
        <taxon>Bacillati</taxon>
        <taxon>Actinomycetota</taxon>
        <taxon>Actinomycetes</taxon>
        <taxon>Kitasatosporales</taxon>
        <taxon>Streptomycetaceae</taxon>
        <taxon>Streptomyces</taxon>
    </lineage>
</organism>
<dbReference type="Proteomes" id="UP000324965">
    <property type="component" value="Unassembled WGS sequence"/>
</dbReference>
<dbReference type="OrthoDB" id="4312942at2"/>
<keyword evidence="2" id="KW-1185">Reference proteome</keyword>
<accession>A0A5A9ZI21</accession>
<proteinExistence type="predicted"/>